<dbReference type="EMBL" id="CAIZ01000098">
    <property type="protein sequence ID" value="CCH69668.1"/>
    <property type="molecule type" value="Genomic_DNA"/>
</dbReference>
<dbReference type="InterPro" id="IPR012349">
    <property type="entry name" value="Split_barrel_FMN-bd"/>
</dbReference>
<dbReference type="Gene3D" id="2.30.110.10">
    <property type="entry name" value="Electron Transport, Fmn-binding Protein, Chain A"/>
    <property type="match status" value="1"/>
</dbReference>
<gene>
    <name evidence="2" type="ORF">BN10_300009</name>
</gene>
<dbReference type="AlphaFoldDB" id="N0DYR9"/>
<dbReference type="OrthoDB" id="8907583at2"/>
<accession>N0DYR9</accession>
<protein>
    <submittedName>
        <fullName evidence="2">Uncharacterized protein</fullName>
    </submittedName>
</protein>
<dbReference type="HOGENOM" id="CLU_139629_0_0_11"/>
<evidence type="ECO:0000313" key="2">
    <source>
        <dbReference type="EMBL" id="CCH69668.1"/>
    </source>
</evidence>
<dbReference type="eggNOG" id="ENOG5032UAP">
    <property type="taxonomic scope" value="Bacteria"/>
</dbReference>
<keyword evidence="3" id="KW-1185">Reference proteome</keyword>
<comment type="caution">
    <text evidence="2">The sequence shown here is derived from an EMBL/GenBank/DDBJ whole genome shotgun (WGS) entry which is preliminary data.</text>
</comment>
<proteinExistence type="predicted"/>
<dbReference type="Proteomes" id="UP000013167">
    <property type="component" value="Unassembled WGS sequence"/>
</dbReference>
<sequence length="122" mass="12412">MTIAVDLDRLEQALADFGAGYLLTTSPDGRVKAVTVEPTCVDGILLVGPSKGSASNLSTNPTATVLFPPREAQGYSLIVDGTAAATDAGIAVTPQSAVLHRPAAHSDGPPPPTGCQNDCTRL</sequence>
<dbReference type="SUPFAM" id="SSF50475">
    <property type="entry name" value="FMN-binding split barrel"/>
    <property type="match status" value="1"/>
</dbReference>
<dbReference type="RefSeq" id="WP_010849560.1">
    <property type="nucleotide sequence ID" value="NZ_HF570956.1"/>
</dbReference>
<reference evidence="2 3" key="1">
    <citation type="journal article" date="2013" name="ISME J.">
        <title>A metabolic model for members of the genus Tetrasphaera involved in enhanced biological phosphorus removal.</title>
        <authorList>
            <person name="Kristiansen R."/>
            <person name="Nguyen H.T.T."/>
            <person name="Saunders A.M."/>
            <person name="Nielsen J.L."/>
            <person name="Wimmer R."/>
            <person name="Le V.Q."/>
            <person name="McIlroy S.J."/>
            <person name="Petrovski S."/>
            <person name="Seviour R.J."/>
            <person name="Calteau A."/>
            <person name="Nielsen K.L."/>
            <person name="Nielsen P.H."/>
        </authorList>
    </citation>
    <scope>NUCLEOTIDE SEQUENCE [LARGE SCALE GENOMIC DNA]</scope>
    <source>
        <strain evidence="2 3">Lp2</strain>
    </source>
</reference>
<organism evidence="2 3">
    <name type="scientific">Phycicoccus elongatus Lp2</name>
    <dbReference type="NCBI Taxonomy" id="1193181"/>
    <lineage>
        <taxon>Bacteria</taxon>
        <taxon>Bacillati</taxon>
        <taxon>Actinomycetota</taxon>
        <taxon>Actinomycetes</taxon>
        <taxon>Micrococcales</taxon>
        <taxon>Intrasporangiaceae</taxon>
        <taxon>Phycicoccus</taxon>
    </lineage>
</organism>
<name>N0DYR9_9MICO</name>
<evidence type="ECO:0000256" key="1">
    <source>
        <dbReference type="SAM" id="MobiDB-lite"/>
    </source>
</evidence>
<evidence type="ECO:0000313" key="3">
    <source>
        <dbReference type="Proteomes" id="UP000013167"/>
    </source>
</evidence>
<feature type="region of interest" description="Disordered" evidence="1">
    <location>
        <begin position="99"/>
        <end position="122"/>
    </location>
</feature>